<sequence length="199" mass="21360">MNAITGMTGLAMAETEAADVLARDGDAYTLRLEGRETPARRAFSCLVEPEPGDVVLLGRAGTVRYILAVLERAGDAPMRLALPDGATLAADGGRLNLAAQTLVMESERTQVVTGTLGVSADRTEARAGRLSLVAEAIETMAERIIGRFRRSYRFVEESEQIRARDIDQRASGHLHLRGETANVQAGVLVKLHGSQIHLG</sequence>
<dbReference type="Proteomes" id="UP001138751">
    <property type="component" value="Unassembled WGS sequence"/>
</dbReference>
<dbReference type="AlphaFoldDB" id="A0A9X9X1J7"/>
<evidence type="ECO:0000313" key="2">
    <source>
        <dbReference type="Proteomes" id="UP001138751"/>
    </source>
</evidence>
<proteinExistence type="predicted"/>
<evidence type="ECO:0000313" key="1">
    <source>
        <dbReference type="EMBL" id="MBR0673276.1"/>
    </source>
</evidence>
<organism evidence="1 2">
    <name type="scientific">Neoroseomonas soli</name>
    <dbReference type="NCBI Taxonomy" id="1081025"/>
    <lineage>
        <taxon>Bacteria</taxon>
        <taxon>Pseudomonadati</taxon>
        <taxon>Pseudomonadota</taxon>
        <taxon>Alphaproteobacteria</taxon>
        <taxon>Acetobacterales</taxon>
        <taxon>Acetobacteraceae</taxon>
        <taxon>Neoroseomonas</taxon>
    </lineage>
</organism>
<dbReference type="RefSeq" id="WP_211863687.1">
    <property type="nucleotide sequence ID" value="NZ_JAAEDM010000065.1"/>
</dbReference>
<name>A0A9X9X1J7_9PROT</name>
<dbReference type="InterPro" id="IPR021927">
    <property type="entry name" value="DUF3540"/>
</dbReference>
<keyword evidence="2" id="KW-1185">Reference proteome</keyword>
<accession>A0A9X9X1J7</accession>
<dbReference type="EMBL" id="JAAEDM010000065">
    <property type="protein sequence ID" value="MBR0673276.1"/>
    <property type="molecule type" value="Genomic_DNA"/>
</dbReference>
<reference evidence="1" key="1">
    <citation type="submission" date="2020-01" db="EMBL/GenBank/DDBJ databases">
        <authorList>
            <person name="Rat A."/>
        </authorList>
    </citation>
    <scope>NUCLEOTIDE SEQUENCE</scope>
    <source>
        <strain evidence="1">LMG 31231</strain>
    </source>
</reference>
<reference evidence="1" key="2">
    <citation type="journal article" date="2021" name="Syst. Appl. Microbiol.">
        <title>Roseomonas hellenica sp. nov., isolated from roots of wild-growing Alkanna tinctoria.</title>
        <authorList>
            <person name="Rat A."/>
            <person name="Naranjo H.D."/>
            <person name="Lebbe L."/>
            <person name="Cnockaert M."/>
            <person name="Krigas N."/>
            <person name="Grigoriadou K."/>
            <person name="Maloupa E."/>
            <person name="Willems A."/>
        </authorList>
    </citation>
    <scope>NUCLEOTIDE SEQUENCE</scope>
    <source>
        <strain evidence="1">LMG 31231</strain>
    </source>
</reference>
<gene>
    <name evidence="1" type="ORF">GXW76_19025</name>
</gene>
<comment type="caution">
    <text evidence="1">The sequence shown here is derived from an EMBL/GenBank/DDBJ whole genome shotgun (WGS) entry which is preliminary data.</text>
</comment>
<protein>
    <submittedName>
        <fullName evidence="1">DUF3540 domain-containing protein</fullName>
    </submittedName>
</protein>
<dbReference type="Pfam" id="PF12059">
    <property type="entry name" value="DUF3540"/>
    <property type="match status" value="1"/>
</dbReference>